<evidence type="ECO:0000313" key="6">
    <source>
        <dbReference type="WBParaSite" id="ECPE_0000309901-mRNA-1"/>
    </source>
</evidence>
<evidence type="ECO:0000259" key="3">
    <source>
        <dbReference type="PROSITE" id="PS01180"/>
    </source>
</evidence>
<dbReference type="Pfam" id="PF00431">
    <property type="entry name" value="CUB"/>
    <property type="match status" value="2"/>
</dbReference>
<dbReference type="Gene3D" id="2.60.120.290">
    <property type="entry name" value="Spermadhesin, CUB domain"/>
    <property type="match status" value="2"/>
</dbReference>
<keyword evidence="1 2" id="KW-1015">Disulfide bond</keyword>
<feature type="disulfide bond" evidence="2">
    <location>
        <begin position="8"/>
        <end position="35"/>
    </location>
</feature>
<dbReference type="EMBL" id="UZAN01040092">
    <property type="protein sequence ID" value="VDP68423.1"/>
    <property type="molecule type" value="Genomic_DNA"/>
</dbReference>
<evidence type="ECO:0000313" key="4">
    <source>
        <dbReference type="EMBL" id="VDP68423.1"/>
    </source>
</evidence>
<dbReference type="SUPFAM" id="SSF49854">
    <property type="entry name" value="Spermadhesin, CUB domain"/>
    <property type="match status" value="2"/>
</dbReference>
<sequence length="267" mass="29234">MSGEQQDCDESITVPDDPVDASRSIKAEAAKPKTCNLQFTTDEGYRLKLNVTDVTGLTSTDTKCTDNNLKFADDKTGLATATPYCDKTGKTEFDSTGNNMALQYYVSKIDAPAGYKASVKRVFAQASCGTYPESFDGTEQIFQFPVDGKPMELDVECNYKIVNTKGSKINVKIMHMKLDGAKPCSDDYVALSSNANPSSASEYVQCGSAVPSDDFNTTGSELYWKVKVKNYKIQPYLSMIIKSEAGFRNANVLVIFMYAAMNILLTV</sequence>
<proteinExistence type="predicted"/>
<dbReference type="OrthoDB" id="6309479at2759"/>
<dbReference type="AlphaFoldDB" id="A0A183A811"/>
<dbReference type="PROSITE" id="PS01180">
    <property type="entry name" value="CUB"/>
    <property type="match status" value="2"/>
</dbReference>
<dbReference type="WBParaSite" id="ECPE_0000309901-mRNA-1">
    <property type="protein sequence ID" value="ECPE_0000309901-mRNA-1"/>
    <property type="gene ID" value="ECPE_0000309901"/>
</dbReference>
<evidence type="ECO:0000313" key="5">
    <source>
        <dbReference type="Proteomes" id="UP000272942"/>
    </source>
</evidence>
<comment type="caution">
    <text evidence="2">Lacks conserved residue(s) required for the propagation of feature annotation.</text>
</comment>
<feature type="domain" description="CUB" evidence="3">
    <location>
        <begin position="8"/>
        <end position="122"/>
    </location>
</feature>
<reference evidence="4 5" key="2">
    <citation type="submission" date="2018-11" db="EMBL/GenBank/DDBJ databases">
        <authorList>
            <consortium name="Pathogen Informatics"/>
        </authorList>
    </citation>
    <scope>NUCLEOTIDE SEQUENCE [LARGE SCALE GENOMIC DNA]</scope>
    <source>
        <strain evidence="4 5">Egypt</strain>
    </source>
</reference>
<gene>
    <name evidence="4" type="ORF">ECPE_LOCUS3096</name>
</gene>
<protein>
    <submittedName>
        <fullName evidence="6">CUB domain-containing protein</fullName>
    </submittedName>
</protein>
<dbReference type="InterPro" id="IPR035914">
    <property type="entry name" value="Sperma_CUB_dom_sf"/>
</dbReference>
<evidence type="ECO:0000256" key="2">
    <source>
        <dbReference type="PROSITE-ProRule" id="PRU00059"/>
    </source>
</evidence>
<feature type="domain" description="CUB" evidence="3">
    <location>
        <begin position="128"/>
        <end position="254"/>
    </location>
</feature>
<dbReference type="Proteomes" id="UP000272942">
    <property type="component" value="Unassembled WGS sequence"/>
</dbReference>
<name>A0A183A811_9TREM</name>
<organism evidence="6">
    <name type="scientific">Echinostoma caproni</name>
    <dbReference type="NCBI Taxonomy" id="27848"/>
    <lineage>
        <taxon>Eukaryota</taxon>
        <taxon>Metazoa</taxon>
        <taxon>Spiralia</taxon>
        <taxon>Lophotrochozoa</taxon>
        <taxon>Platyhelminthes</taxon>
        <taxon>Trematoda</taxon>
        <taxon>Digenea</taxon>
        <taxon>Plagiorchiida</taxon>
        <taxon>Echinostomata</taxon>
        <taxon>Echinostomatoidea</taxon>
        <taxon>Echinostomatidae</taxon>
        <taxon>Echinostoma</taxon>
    </lineage>
</organism>
<evidence type="ECO:0000256" key="1">
    <source>
        <dbReference type="ARBA" id="ARBA00023157"/>
    </source>
</evidence>
<keyword evidence="5" id="KW-1185">Reference proteome</keyword>
<reference evidence="6" key="1">
    <citation type="submission" date="2016-06" db="UniProtKB">
        <authorList>
            <consortium name="WormBaseParasite"/>
        </authorList>
    </citation>
    <scope>IDENTIFICATION</scope>
</reference>
<accession>A0A183A811</accession>
<dbReference type="InterPro" id="IPR000859">
    <property type="entry name" value="CUB_dom"/>
</dbReference>